<evidence type="ECO:0000313" key="1">
    <source>
        <dbReference type="EMBL" id="EGW00346.1"/>
    </source>
</evidence>
<accession>G3I1X0</accession>
<reference evidence="2" key="1">
    <citation type="journal article" date="2011" name="Nat. Biotechnol.">
        <title>The genomic sequence of the Chinese hamster ovary (CHO)-K1 cell line.</title>
        <authorList>
            <person name="Xu X."/>
            <person name="Nagarajan H."/>
            <person name="Lewis N.E."/>
            <person name="Pan S."/>
            <person name="Cai Z."/>
            <person name="Liu X."/>
            <person name="Chen W."/>
            <person name="Xie M."/>
            <person name="Wang W."/>
            <person name="Hammond S."/>
            <person name="Andersen M.R."/>
            <person name="Neff N."/>
            <person name="Passarelli B."/>
            <person name="Koh W."/>
            <person name="Fan H.C."/>
            <person name="Wang J."/>
            <person name="Gui Y."/>
            <person name="Lee K.H."/>
            <person name="Betenbaugh M.J."/>
            <person name="Quake S.R."/>
            <person name="Famili I."/>
            <person name="Palsson B.O."/>
            <person name="Wang J."/>
        </authorList>
    </citation>
    <scope>NUCLEOTIDE SEQUENCE [LARGE SCALE GENOMIC DNA]</scope>
    <source>
        <strain evidence="2">CHO K1 cell line</strain>
    </source>
</reference>
<organism evidence="1 2">
    <name type="scientific">Cricetulus griseus</name>
    <name type="common">Chinese hamster</name>
    <name type="synonym">Cricetulus barabensis griseus</name>
    <dbReference type="NCBI Taxonomy" id="10029"/>
    <lineage>
        <taxon>Eukaryota</taxon>
        <taxon>Metazoa</taxon>
        <taxon>Chordata</taxon>
        <taxon>Craniata</taxon>
        <taxon>Vertebrata</taxon>
        <taxon>Euteleostomi</taxon>
        <taxon>Mammalia</taxon>
        <taxon>Eutheria</taxon>
        <taxon>Euarchontoglires</taxon>
        <taxon>Glires</taxon>
        <taxon>Rodentia</taxon>
        <taxon>Myomorpha</taxon>
        <taxon>Muroidea</taxon>
        <taxon>Cricetidae</taxon>
        <taxon>Cricetinae</taxon>
        <taxon>Cricetulus</taxon>
    </lineage>
</organism>
<dbReference type="EMBL" id="JH001100">
    <property type="protein sequence ID" value="EGW00346.1"/>
    <property type="molecule type" value="Genomic_DNA"/>
</dbReference>
<dbReference type="Proteomes" id="UP000001075">
    <property type="component" value="Unassembled WGS sequence"/>
</dbReference>
<evidence type="ECO:0000313" key="2">
    <source>
        <dbReference type="Proteomes" id="UP000001075"/>
    </source>
</evidence>
<protein>
    <submittedName>
        <fullName evidence="1">Uncharacterized protein</fullName>
    </submittedName>
</protein>
<dbReference type="AlphaFoldDB" id="G3I1X0"/>
<proteinExistence type="predicted"/>
<sequence length="53" mass="5891">MVQEQIGSCKLLSSQCAAQGQQQLLCPNITGARGLLEMGVFIWILPYCQMTCW</sequence>
<gene>
    <name evidence="1" type="ORF">I79_017399</name>
</gene>
<dbReference type="InParanoid" id="G3I1X0"/>
<name>G3I1X0_CRIGR</name>